<evidence type="ECO:0000256" key="1">
    <source>
        <dbReference type="SAM" id="MobiDB-lite"/>
    </source>
</evidence>
<dbReference type="Pfam" id="PF08588">
    <property type="entry name" value="Duc1"/>
    <property type="match status" value="1"/>
</dbReference>
<dbReference type="PANTHER" id="PTHR46361">
    <property type="entry name" value="ELECTRON CARRIER/ PROTEIN DISULFIDE OXIDOREDUCTASE"/>
    <property type="match status" value="1"/>
</dbReference>
<organism evidence="3 4">
    <name type="scientific">Triparma laevis f. longispina</name>
    <dbReference type="NCBI Taxonomy" id="1714387"/>
    <lineage>
        <taxon>Eukaryota</taxon>
        <taxon>Sar</taxon>
        <taxon>Stramenopiles</taxon>
        <taxon>Ochrophyta</taxon>
        <taxon>Bolidophyceae</taxon>
        <taxon>Parmales</taxon>
        <taxon>Triparmaceae</taxon>
        <taxon>Triparma</taxon>
    </lineage>
</organism>
<feature type="compositionally biased region" description="Gly residues" evidence="1">
    <location>
        <begin position="277"/>
        <end position="287"/>
    </location>
</feature>
<name>A0A9W7FEB0_9STRA</name>
<evidence type="ECO:0000313" key="3">
    <source>
        <dbReference type="EMBL" id="GMI10572.1"/>
    </source>
</evidence>
<dbReference type="SUPFAM" id="SSF50729">
    <property type="entry name" value="PH domain-like"/>
    <property type="match status" value="1"/>
</dbReference>
<sequence length="993" mass="111369">MKPKISDPPKFGTLDIKIPKDPSGISGKDDLLFLPNSRTPIPLITDTFEGQALLVLKPQKPEDDKFYHERIFKGKQRKFEIQIQGKFKKIPKGTVYIGGEITEGPMNLGLVTRGLCNMLLGFARKINSAMNYSFGDKEQEELPHIVFPLWTSVDKMVVTKEGESVPEIGVLFPEDEKERNKRRGGSGLGDWNTHDTYSFSFNSMYVDLPAWKLVSLPMMRDMDLKTFWGTAGLRLVVYENEGSRKMKHKKEENKYVLCIETKFKEEEEEEEEVMEDGGSGKSDGRGGSMEDSLPWGRVMKKKISRVESFSELAMLDNDDENERGTNDTIEGDSDDDDDESDEGFFDAVEKMQSMSLSGESRTRKNTTSSEDASADFVERTTRVPSSLDPRKNSIVDIKASLLPIDEKTDYVGVKSCINGNNLCPGFIDMCDMKVKSRYTRVYAFAVDGMTKTVFRTPAEFNRYFPNEVTAVGSKPPKSSSPRLSTAEIQRRIMGSAYKLAVNGNTRTSSDLQSFSLLSSNFDKYFLRGPRRSTVVATSGANGAGVLLEGAVARALSETHFIEEWAVLTSKHLAFYHPDNRSPSFRIPTSEIIRAKKMEVKDCPSFPTYSGLEVETLGRIYYLMLKNEGLMKRWIEFINDLVSRFSKAGGTLTQGNPDVSRDSSTTSASGSGDQQLNGGVGDDPSDGFLHKSSVFKCKKRRLLNCRKFCFRGSLADDLNTGSEESGMCPNLVVAEALRCALEPHDHEGNNENLKAFLNHASELKRCHIGGLSEKAKLTFFLNLYHLMITHAYLILGTPTSSFKWISYFNMISYQVDDDIFSLTELEHCIIRAGMNFPAQFLSKYVLPTSRYSFALNISDPRINFALNCGSLSNPPSVPIYYLDRLDQQLNLSSIYYLQESVTVSPQKKGVVITLPHICMWYANDFNRGRPVDVARYCSSFLTGEKQKLLVLSLDGAGSKFGESGSVSIRFENYNWTCRTLTLLDEELLAMLLSM</sequence>
<evidence type="ECO:0000259" key="2">
    <source>
        <dbReference type="SMART" id="SM00233"/>
    </source>
</evidence>
<feature type="compositionally biased region" description="Polar residues" evidence="1">
    <location>
        <begin position="352"/>
        <end position="371"/>
    </location>
</feature>
<dbReference type="InterPro" id="IPR013897">
    <property type="entry name" value="Duc1"/>
</dbReference>
<dbReference type="Pfam" id="PF04784">
    <property type="entry name" value="DUF547"/>
    <property type="match status" value="1"/>
</dbReference>
<evidence type="ECO:0000313" key="4">
    <source>
        <dbReference type="Proteomes" id="UP001165122"/>
    </source>
</evidence>
<dbReference type="Gene3D" id="2.30.29.30">
    <property type="entry name" value="Pleckstrin-homology domain (PH domain)/Phosphotyrosine-binding domain (PTB)"/>
    <property type="match status" value="1"/>
</dbReference>
<feature type="region of interest" description="Disordered" evidence="1">
    <location>
        <begin position="266"/>
        <end position="294"/>
    </location>
</feature>
<feature type="region of interest" description="Disordered" evidence="1">
    <location>
        <begin position="651"/>
        <end position="683"/>
    </location>
</feature>
<protein>
    <recommendedName>
        <fullName evidence="2">PH domain-containing protein</fullName>
    </recommendedName>
</protein>
<accession>A0A9W7FEB0</accession>
<feature type="compositionally biased region" description="Acidic residues" evidence="1">
    <location>
        <begin position="329"/>
        <end position="344"/>
    </location>
</feature>
<feature type="compositionally biased region" description="Low complexity" evidence="1">
    <location>
        <begin position="661"/>
        <end position="672"/>
    </location>
</feature>
<proteinExistence type="predicted"/>
<dbReference type="EMBL" id="BRXW01000150">
    <property type="protein sequence ID" value="GMI10572.1"/>
    <property type="molecule type" value="Genomic_DNA"/>
</dbReference>
<dbReference type="PANTHER" id="PTHR46361:SF3">
    <property type="entry name" value="ELECTRON CARRIER_ PROTEIN DISULFIDE OXIDOREDUCTASE"/>
    <property type="match status" value="1"/>
</dbReference>
<feature type="region of interest" description="Disordered" evidence="1">
    <location>
        <begin position="311"/>
        <end position="387"/>
    </location>
</feature>
<gene>
    <name evidence="3" type="ORF">TrLO_g11187</name>
</gene>
<feature type="domain" description="PH" evidence="2">
    <location>
        <begin position="545"/>
        <end position="644"/>
    </location>
</feature>
<keyword evidence="4" id="KW-1185">Reference proteome</keyword>
<dbReference type="InterPro" id="IPR006869">
    <property type="entry name" value="DUF547"/>
</dbReference>
<reference evidence="4" key="1">
    <citation type="journal article" date="2023" name="Commun. Biol.">
        <title>Genome analysis of Parmales, the sister group of diatoms, reveals the evolutionary specialization of diatoms from phago-mixotrophs to photoautotrophs.</title>
        <authorList>
            <person name="Ban H."/>
            <person name="Sato S."/>
            <person name="Yoshikawa S."/>
            <person name="Yamada K."/>
            <person name="Nakamura Y."/>
            <person name="Ichinomiya M."/>
            <person name="Sato N."/>
            <person name="Blanc-Mathieu R."/>
            <person name="Endo H."/>
            <person name="Kuwata A."/>
            <person name="Ogata H."/>
        </authorList>
    </citation>
    <scope>NUCLEOTIDE SEQUENCE [LARGE SCALE GENOMIC DNA]</scope>
    <source>
        <strain evidence="4">NIES 3700</strain>
    </source>
</reference>
<dbReference type="Proteomes" id="UP001165122">
    <property type="component" value="Unassembled WGS sequence"/>
</dbReference>
<dbReference type="InterPro" id="IPR011993">
    <property type="entry name" value="PH-like_dom_sf"/>
</dbReference>
<dbReference type="AlphaFoldDB" id="A0A9W7FEB0"/>
<feature type="compositionally biased region" description="Acidic residues" evidence="1">
    <location>
        <begin position="266"/>
        <end position="275"/>
    </location>
</feature>
<dbReference type="SMART" id="SM00233">
    <property type="entry name" value="PH"/>
    <property type="match status" value="1"/>
</dbReference>
<dbReference type="OrthoDB" id="418495at2759"/>
<dbReference type="InterPro" id="IPR001849">
    <property type="entry name" value="PH_domain"/>
</dbReference>
<comment type="caution">
    <text evidence="3">The sequence shown here is derived from an EMBL/GenBank/DDBJ whole genome shotgun (WGS) entry which is preliminary data.</text>
</comment>